<proteinExistence type="predicted"/>
<dbReference type="OrthoDB" id="10249775at2759"/>
<comment type="caution">
    <text evidence="1">The sequence shown here is derived from an EMBL/GenBank/DDBJ whole genome shotgun (WGS) entry which is preliminary data.</text>
</comment>
<protein>
    <submittedName>
        <fullName evidence="1">TBC1 domain family member 19</fullName>
    </submittedName>
</protein>
<dbReference type="EMBL" id="VSRR010000290">
    <property type="protein sequence ID" value="MPC13574.1"/>
    <property type="molecule type" value="Genomic_DNA"/>
</dbReference>
<keyword evidence="2" id="KW-1185">Reference proteome</keyword>
<dbReference type="Proteomes" id="UP000324222">
    <property type="component" value="Unassembled WGS sequence"/>
</dbReference>
<dbReference type="AlphaFoldDB" id="A0A5B7CXU3"/>
<dbReference type="PANTHER" id="PTHR16110:SF1">
    <property type="entry name" value="TBC1 DOMAIN FAMILY MEMBER 19"/>
    <property type="match status" value="1"/>
</dbReference>
<evidence type="ECO:0000313" key="2">
    <source>
        <dbReference type="Proteomes" id="UP000324222"/>
    </source>
</evidence>
<dbReference type="InterPro" id="IPR042507">
    <property type="entry name" value="TBC1D19"/>
</dbReference>
<gene>
    <name evidence="1" type="primary">TBC1D19_1</name>
    <name evidence="1" type="ORF">E2C01_006312</name>
</gene>
<name>A0A5B7CXU3_PORTR</name>
<reference evidence="1 2" key="1">
    <citation type="submission" date="2019-05" db="EMBL/GenBank/DDBJ databases">
        <title>Another draft genome of Portunus trituberculatus and its Hox gene families provides insights of decapod evolution.</title>
        <authorList>
            <person name="Jeong J.-H."/>
            <person name="Song I."/>
            <person name="Kim S."/>
            <person name="Choi T."/>
            <person name="Kim D."/>
            <person name="Ryu S."/>
            <person name="Kim W."/>
        </authorList>
    </citation>
    <scope>NUCLEOTIDE SEQUENCE [LARGE SCALE GENOMIC DNA]</scope>
    <source>
        <tissue evidence="1">Muscle</tissue>
    </source>
</reference>
<evidence type="ECO:0000313" key="1">
    <source>
        <dbReference type="EMBL" id="MPC13574.1"/>
    </source>
</evidence>
<organism evidence="1 2">
    <name type="scientific">Portunus trituberculatus</name>
    <name type="common">Swimming crab</name>
    <name type="synonym">Neptunus trituberculatus</name>
    <dbReference type="NCBI Taxonomy" id="210409"/>
    <lineage>
        <taxon>Eukaryota</taxon>
        <taxon>Metazoa</taxon>
        <taxon>Ecdysozoa</taxon>
        <taxon>Arthropoda</taxon>
        <taxon>Crustacea</taxon>
        <taxon>Multicrustacea</taxon>
        <taxon>Malacostraca</taxon>
        <taxon>Eumalacostraca</taxon>
        <taxon>Eucarida</taxon>
        <taxon>Decapoda</taxon>
        <taxon>Pleocyemata</taxon>
        <taxon>Brachyura</taxon>
        <taxon>Eubrachyura</taxon>
        <taxon>Portunoidea</taxon>
        <taxon>Portunidae</taxon>
        <taxon>Portuninae</taxon>
        <taxon>Portunus</taxon>
    </lineage>
</organism>
<dbReference type="PANTHER" id="PTHR16110">
    <property type="entry name" value="TBC1 DOMAIN FAMILY MEMBER 19"/>
    <property type="match status" value="1"/>
</dbReference>
<sequence>MATQNFNKERFGAECYEWAQGTSLDTRLRNALYHLMHVQPTLLANPDTPRHVLKEPLTYIRKAQSAWERRLVKCVNSMTAELGVPLSRRRTKQEKEEFSDRWASLSTEETDLTMIRPVYAPKDFLEVLASLRNPNYDEAV</sequence>
<accession>A0A5B7CXU3</accession>